<dbReference type="AlphaFoldDB" id="A0A6C0JWY3"/>
<proteinExistence type="predicted"/>
<evidence type="ECO:0000313" key="1">
    <source>
        <dbReference type="EMBL" id="QHU09893.1"/>
    </source>
</evidence>
<name>A0A6C0JWY3_9ZZZZ</name>
<reference evidence="1" key="1">
    <citation type="journal article" date="2020" name="Nature">
        <title>Giant virus diversity and host interactions through global metagenomics.</title>
        <authorList>
            <person name="Schulz F."/>
            <person name="Roux S."/>
            <person name="Paez-Espino D."/>
            <person name="Jungbluth S."/>
            <person name="Walsh D.A."/>
            <person name="Denef V.J."/>
            <person name="McMahon K.D."/>
            <person name="Konstantinidis K.T."/>
            <person name="Eloe-Fadrosh E.A."/>
            <person name="Kyrpides N.C."/>
            <person name="Woyke T."/>
        </authorList>
    </citation>
    <scope>NUCLEOTIDE SEQUENCE</scope>
    <source>
        <strain evidence="1">GVMAG-S-1101164-164</strain>
    </source>
</reference>
<protein>
    <submittedName>
        <fullName evidence="1">Uncharacterized protein</fullName>
    </submittedName>
</protein>
<organism evidence="1">
    <name type="scientific">viral metagenome</name>
    <dbReference type="NCBI Taxonomy" id="1070528"/>
    <lineage>
        <taxon>unclassified sequences</taxon>
        <taxon>metagenomes</taxon>
        <taxon>organismal metagenomes</taxon>
    </lineage>
</organism>
<sequence length="106" mass="12088">MACDKIEWVFEYRALARKIGWPETYVYVGSTEKPLTIRILLPKNARFSQDNVLLSYVKADIAFNHGKIYEKSVVTSMMDLDYPAISEFPTDTETGVNIDILSYTLG</sequence>
<accession>A0A6C0JWY3</accession>
<dbReference type="EMBL" id="MN740746">
    <property type="protein sequence ID" value="QHU09893.1"/>
    <property type="molecule type" value="Genomic_DNA"/>
</dbReference>